<proteinExistence type="predicted"/>
<protein>
    <submittedName>
        <fullName evidence="2">Carboxymuconolactone decarboxylase family protein</fullName>
    </submittedName>
</protein>
<evidence type="ECO:0000313" key="2">
    <source>
        <dbReference type="EMBL" id="MBU8875247.1"/>
    </source>
</evidence>
<name>A0ABS6IKX2_9HYPH</name>
<dbReference type="InterPro" id="IPR003779">
    <property type="entry name" value="CMD-like"/>
</dbReference>
<evidence type="ECO:0000259" key="1">
    <source>
        <dbReference type="Pfam" id="PF02627"/>
    </source>
</evidence>
<dbReference type="PANTHER" id="PTHR34846:SF11">
    <property type="entry name" value="4-CARBOXYMUCONOLACTONE DECARBOXYLASE FAMILY PROTEIN (AFU_ORTHOLOGUE AFUA_6G11590)"/>
    <property type="match status" value="1"/>
</dbReference>
<gene>
    <name evidence="2" type="ORF">KQ910_15845</name>
</gene>
<sequence length="182" mass="20475">MSRIPYYEVENATGKHAELLGKLNPMLNIYRMLANSEQGAKGFLRMGNGLLYRCELNPVLRELAIIRVGRLSRTAYEVFQHERIGREVGVTEDKIAALRDATIEAPAFDDNEKAVLRYTDDVVRNVRASDKTLKAVQAFLTPGALVELTLTIGYYMMVCRFLESMGVDGEEGQAEWLKTAKL</sequence>
<comment type="caution">
    <text evidence="2">The sequence shown here is derived from an EMBL/GenBank/DDBJ whole genome shotgun (WGS) entry which is preliminary data.</text>
</comment>
<dbReference type="RefSeq" id="WP_216962181.1">
    <property type="nucleotide sequence ID" value="NZ_JAHOPB010000001.1"/>
</dbReference>
<accession>A0ABS6IKX2</accession>
<evidence type="ECO:0000313" key="3">
    <source>
        <dbReference type="Proteomes" id="UP000727907"/>
    </source>
</evidence>
<dbReference type="Pfam" id="PF02627">
    <property type="entry name" value="CMD"/>
    <property type="match status" value="1"/>
</dbReference>
<dbReference type="PANTHER" id="PTHR34846">
    <property type="entry name" value="4-CARBOXYMUCONOLACTONE DECARBOXYLASE FAMILY PROTEIN (AFU_ORTHOLOGUE AFUA_6G11590)"/>
    <property type="match status" value="1"/>
</dbReference>
<feature type="domain" description="Carboxymuconolactone decarboxylase-like" evidence="1">
    <location>
        <begin position="40"/>
        <end position="120"/>
    </location>
</feature>
<keyword evidence="3" id="KW-1185">Reference proteome</keyword>
<dbReference type="EMBL" id="JAHOPB010000001">
    <property type="protein sequence ID" value="MBU8875247.1"/>
    <property type="molecule type" value="Genomic_DNA"/>
</dbReference>
<reference evidence="2 3" key="1">
    <citation type="submission" date="2021-06" db="EMBL/GenBank/DDBJ databases">
        <authorList>
            <person name="Lee D.H."/>
        </authorList>
    </citation>
    <scope>NUCLEOTIDE SEQUENCE [LARGE SCALE GENOMIC DNA]</scope>
    <source>
        <strain evidence="2 3">MMS21-HV4-11</strain>
    </source>
</reference>
<organism evidence="2 3">
    <name type="scientific">Reyranella humidisoli</name>
    <dbReference type="NCBI Taxonomy" id="2849149"/>
    <lineage>
        <taxon>Bacteria</taxon>
        <taxon>Pseudomonadati</taxon>
        <taxon>Pseudomonadota</taxon>
        <taxon>Alphaproteobacteria</taxon>
        <taxon>Hyphomicrobiales</taxon>
        <taxon>Reyranellaceae</taxon>
        <taxon>Reyranella</taxon>
    </lineage>
</organism>
<dbReference type="Proteomes" id="UP000727907">
    <property type="component" value="Unassembled WGS sequence"/>
</dbReference>